<dbReference type="SUPFAM" id="SSF74650">
    <property type="entry name" value="Galactose mutarotase-like"/>
    <property type="match status" value="1"/>
</dbReference>
<dbReference type="InterPro" id="IPR008183">
    <property type="entry name" value="Aldose_1/G6P_1-epimerase"/>
</dbReference>
<protein>
    <submittedName>
        <fullName evidence="1">Aldose 1-epimerase</fullName>
    </submittedName>
</protein>
<name>A0A845ACQ5_9SPHN</name>
<dbReference type="GO" id="GO:0030246">
    <property type="term" value="F:carbohydrate binding"/>
    <property type="evidence" value="ECO:0007669"/>
    <property type="project" value="InterPro"/>
</dbReference>
<gene>
    <name evidence="1" type="ORF">GRI58_05280</name>
</gene>
<dbReference type="Pfam" id="PF01263">
    <property type="entry name" value="Aldose_epim"/>
    <property type="match status" value="1"/>
</dbReference>
<sequence length="282" mass="30776">MIELAAGRWRASLRPEVGGCIASLDRNGIPVLRTMPESSDDVLQSACFALLPYCNRIEHGTFTFAGRTVTIAPNMKPQRHPLHGTAWKRSWKVVRCDIRSALLEDDYAAGEWPWAYRAHQHIALNEGGCTVRLMVENRASEAAPIGLGLHPYFRRSGDSNVAFEATTMLGIDDEFLPDGSRWPANILASWDSGATLPDTLVDHCFTDWNGNATISDSRGSIRVQSFGAPVCHVFAPPQGEELCIEPVSHTPDALNRKPWEMTLLPPGAAAGIALRIEAGPPA</sequence>
<comment type="caution">
    <text evidence="1">The sequence shown here is derived from an EMBL/GenBank/DDBJ whole genome shotgun (WGS) entry which is preliminary data.</text>
</comment>
<proteinExistence type="predicted"/>
<dbReference type="CDD" id="cd09021">
    <property type="entry name" value="Aldose_epim_Ec_YphB"/>
    <property type="match status" value="1"/>
</dbReference>
<reference evidence="1 2" key="1">
    <citation type="submission" date="2019-12" db="EMBL/GenBank/DDBJ databases">
        <title>Genomic-based taxomic classification of the family Erythrobacteraceae.</title>
        <authorList>
            <person name="Xu L."/>
        </authorList>
    </citation>
    <scope>NUCLEOTIDE SEQUENCE [LARGE SCALE GENOMIC DNA]</scope>
    <source>
        <strain evidence="1 2">KEMB 9005-328</strain>
    </source>
</reference>
<evidence type="ECO:0000313" key="1">
    <source>
        <dbReference type="EMBL" id="MXP28232.1"/>
    </source>
</evidence>
<dbReference type="GO" id="GO:0016853">
    <property type="term" value="F:isomerase activity"/>
    <property type="evidence" value="ECO:0007669"/>
    <property type="project" value="InterPro"/>
</dbReference>
<keyword evidence="2" id="KW-1185">Reference proteome</keyword>
<evidence type="ECO:0000313" key="2">
    <source>
        <dbReference type="Proteomes" id="UP000439780"/>
    </source>
</evidence>
<dbReference type="Gene3D" id="2.70.98.10">
    <property type="match status" value="1"/>
</dbReference>
<dbReference type="InterPro" id="IPR011013">
    <property type="entry name" value="Gal_mutarotase_sf_dom"/>
</dbReference>
<dbReference type="AlphaFoldDB" id="A0A845ACQ5"/>
<dbReference type="GO" id="GO:0005975">
    <property type="term" value="P:carbohydrate metabolic process"/>
    <property type="evidence" value="ECO:0007669"/>
    <property type="project" value="InterPro"/>
</dbReference>
<dbReference type="OrthoDB" id="9796517at2"/>
<accession>A0A845ACQ5</accession>
<organism evidence="1 2">
    <name type="scientific">Qipengyuania algicida</name>
    <dbReference type="NCBI Taxonomy" id="1836209"/>
    <lineage>
        <taxon>Bacteria</taxon>
        <taxon>Pseudomonadati</taxon>
        <taxon>Pseudomonadota</taxon>
        <taxon>Alphaproteobacteria</taxon>
        <taxon>Sphingomonadales</taxon>
        <taxon>Erythrobacteraceae</taxon>
        <taxon>Qipengyuania</taxon>
    </lineage>
</organism>
<dbReference type="Proteomes" id="UP000439780">
    <property type="component" value="Unassembled WGS sequence"/>
</dbReference>
<dbReference type="InterPro" id="IPR014718">
    <property type="entry name" value="GH-type_carb-bd"/>
</dbReference>
<dbReference type="RefSeq" id="WP_160752528.1">
    <property type="nucleotide sequence ID" value="NZ_WTYA01000003.1"/>
</dbReference>
<dbReference type="EMBL" id="WTYA01000003">
    <property type="protein sequence ID" value="MXP28232.1"/>
    <property type="molecule type" value="Genomic_DNA"/>
</dbReference>